<organism evidence="2 3">
    <name type="scientific">Phytophthora rubi</name>
    <dbReference type="NCBI Taxonomy" id="129364"/>
    <lineage>
        <taxon>Eukaryota</taxon>
        <taxon>Sar</taxon>
        <taxon>Stramenopiles</taxon>
        <taxon>Oomycota</taxon>
        <taxon>Peronosporomycetes</taxon>
        <taxon>Peronosporales</taxon>
        <taxon>Peronosporaceae</taxon>
        <taxon>Phytophthora</taxon>
    </lineage>
</organism>
<dbReference type="Gene3D" id="3.60.10.10">
    <property type="entry name" value="Endonuclease/exonuclease/phosphatase"/>
    <property type="match status" value="1"/>
</dbReference>
<sequence>MAAKLSVWSSGEGRRAGVAILLNPYGSVSLAQPWGQEHWSEHLIMLTGVIDGKVFMFINIYAPVHGAVRTQFFRKQLSIPFPADVEYLVGGDFNCVEKNGLDRVGGSKRSDIGAKVLSAWSDKLGIVDTGFRNMPVRSGAREKEKYARDHHTHRHKAASGEVGTSRLDRWYISASAKKMVRSVKAEDPPCRTDHRADS</sequence>
<evidence type="ECO:0000313" key="3">
    <source>
        <dbReference type="Proteomes" id="UP000434957"/>
    </source>
</evidence>
<gene>
    <name evidence="2" type="ORF">PR003_g12105</name>
</gene>
<feature type="compositionally biased region" description="Basic and acidic residues" evidence="1">
    <location>
        <begin position="139"/>
        <end position="149"/>
    </location>
</feature>
<proteinExistence type="predicted"/>
<feature type="region of interest" description="Disordered" evidence="1">
    <location>
        <begin position="138"/>
        <end position="161"/>
    </location>
</feature>
<dbReference type="AlphaFoldDB" id="A0A6A4FL95"/>
<reference evidence="2 3" key="1">
    <citation type="submission" date="2018-08" db="EMBL/GenBank/DDBJ databases">
        <title>Genomic investigation of the strawberry pathogen Phytophthora fragariae indicates pathogenicity is determined by transcriptional variation in three key races.</title>
        <authorList>
            <person name="Adams T.M."/>
            <person name="Armitage A.D."/>
            <person name="Sobczyk M.K."/>
            <person name="Bates H.J."/>
            <person name="Dunwell J.M."/>
            <person name="Nellist C.F."/>
            <person name="Harrison R.J."/>
        </authorList>
    </citation>
    <scope>NUCLEOTIDE SEQUENCE [LARGE SCALE GENOMIC DNA]</scope>
    <source>
        <strain evidence="2 3">SCRP333</strain>
    </source>
</reference>
<evidence type="ECO:0000313" key="2">
    <source>
        <dbReference type="EMBL" id="KAE9337230.1"/>
    </source>
</evidence>
<dbReference type="Proteomes" id="UP000434957">
    <property type="component" value="Unassembled WGS sequence"/>
</dbReference>
<dbReference type="SUPFAM" id="SSF56219">
    <property type="entry name" value="DNase I-like"/>
    <property type="match status" value="1"/>
</dbReference>
<dbReference type="EMBL" id="QXFT01000716">
    <property type="protein sequence ID" value="KAE9337230.1"/>
    <property type="molecule type" value="Genomic_DNA"/>
</dbReference>
<evidence type="ECO:0008006" key="4">
    <source>
        <dbReference type="Google" id="ProtNLM"/>
    </source>
</evidence>
<comment type="caution">
    <text evidence="2">The sequence shown here is derived from an EMBL/GenBank/DDBJ whole genome shotgun (WGS) entry which is preliminary data.</text>
</comment>
<name>A0A6A4FL95_9STRA</name>
<protein>
    <recommendedName>
        <fullName evidence="4">Endonuclease/exonuclease/phosphatase domain-containing protein</fullName>
    </recommendedName>
</protein>
<keyword evidence="3" id="KW-1185">Reference proteome</keyword>
<evidence type="ECO:0000256" key="1">
    <source>
        <dbReference type="SAM" id="MobiDB-lite"/>
    </source>
</evidence>
<accession>A0A6A4FL95</accession>
<dbReference type="InterPro" id="IPR036691">
    <property type="entry name" value="Endo/exonu/phosph_ase_sf"/>
</dbReference>